<comment type="caution">
    <text evidence="2">The sequence shown here is derived from an EMBL/GenBank/DDBJ whole genome shotgun (WGS) entry which is preliminary data.</text>
</comment>
<feature type="region of interest" description="Disordered" evidence="1">
    <location>
        <begin position="95"/>
        <end position="114"/>
    </location>
</feature>
<name>A0A9P6DIE8_9AGAM</name>
<organism evidence="2 3">
    <name type="scientific">Hydnum rufescens UP504</name>
    <dbReference type="NCBI Taxonomy" id="1448309"/>
    <lineage>
        <taxon>Eukaryota</taxon>
        <taxon>Fungi</taxon>
        <taxon>Dikarya</taxon>
        <taxon>Basidiomycota</taxon>
        <taxon>Agaricomycotina</taxon>
        <taxon>Agaricomycetes</taxon>
        <taxon>Cantharellales</taxon>
        <taxon>Hydnaceae</taxon>
        <taxon>Hydnum</taxon>
    </lineage>
</organism>
<dbReference type="AlphaFoldDB" id="A0A9P6DIE8"/>
<proteinExistence type="predicted"/>
<keyword evidence="3" id="KW-1185">Reference proteome</keyword>
<gene>
    <name evidence="2" type="ORF">BS47DRAFT_1400565</name>
</gene>
<dbReference type="EMBL" id="MU129164">
    <property type="protein sequence ID" value="KAF9505251.1"/>
    <property type="molecule type" value="Genomic_DNA"/>
</dbReference>
<protein>
    <submittedName>
        <fullName evidence="2">Uncharacterized protein</fullName>
    </submittedName>
</protein>
<feature type="region of interest" description="Disordered" evidence="1">
    <location>
        <begin position="134"/>
        <end position="170"/>
    </location>
</feature>
<evidence type="ECO:0000313" key="2">
    <source>
        <dbReference type="EMBL" id="KAF9505251.1"/>
    </source>
</evidence>
<evidence type="ECO:0000256" key="1">
    <source>
        <dbReference type="SAM" id="MobiDB-lite"/>
    </source>
</evidence>
<evidence type="ECO:0000313" key="3">
    <source>
        <dbReference type="Proteomes" id="UP000886523"/>
    </source>
</evidence>
<reference evidence="2" key="1">
    <citation type="journal article" date="2020" name="Nat. Commun.">
        <title>Large-scale genome sequencing of mycorrhizal fungi provides insights into the early evolution of symbiotic traits.</title>
        <authorList>
            <person name="Miyauchi S."/>
            <person name="Kiss E."/>
            <person name="Kuo A."/>
            <person name="Drula E."/>
            <person name="Kohler A."/>
            <person name="Sanchez-Garcia M."/>
            <person name="Morin E."/>
            <person name="Andreopoulos B."/>
            <person name="Barry K.W."/>
            <person name="Bonito G."/>
            <person name="Buee M."/>
            <person name="Carver A."/>
            <person name="Chen C."/>
            <person name="Cichocki N."/>
            <person name="Clum A."/>
            <person name="Culley D."/>
            <person name="Crous P.W."/>
            <person name="Fauchery L."/>
            <person name="Girlanda M."/>
            <person name="Hayes R.D."/>
            <person name="Keri Z."/>
            <person name="LaButti K."/>
            <person name="Lipzen A."/>
            <person name="Lombard V."/>
            <person name="Magnuson J."/>
            <person name="Maillard F."/>
            <person name="Murat C."/>
            <person name="Nolan M."/>
            <person name="Ohm R.A."/>
            <person name="Pangilinan J."/>
            <person name="Pereira M.F."/>
            <person name="Perotto S."/>
            <person name="Peter M."/>
            <person name="Pfister S."/>
            <person name="Riley R."/>
            <person name="Sitrit Y."/>
            <person name="Stielow J.B."/>
            <person name="Szollosi G."/>
            <person name="Zifcakova L."/>
            <person name="Stursova M."/>
            <person name="Spatafora J.W."/>
            <person name="Tedersoo L."/>
            <person name="Vaario L.M."/>
            <person name="Yamada A."/>
            <person name="Yan M."/>
            <person name="Wang P."/>
            <person name="Xu J."/>
            <person name="Bruns T."/>
            <person name="Baldrian P."/>
            <person name="Vilgalys R."/>
            <person name="Dunand C."/>
            <person name="Henrissat B."/>
            <person name="Grigoriev I.V."/>
            <person name="Hibbett D."/>
            <person name="Nagy L.G."/>
            <person name="Martin F.M."/>
        </authorList>
    </citation>
    <scope>NUCLEOTIDE SEQUENCE</scope>
    <source>
        <strain evidence="2">UP504</strain>
    </source>
</reference>
<sequence>MAHVLFPDTALLTPETTPTHVRNLFCLSGFTIIENRIRVREISVTLAIGSECAGFMGFSFDFRHTGTLKTDGPDERRIKGCQRIDKTIMSTWGNDTHHFTQGPKLHPDSKGRLSSGRVPWNKVIQVLASRHSRYNFTGSKTPDDPPTSGSALGEPKPYPGGCSSRRNTFA</sequence>
<dbReference type="Proteomes" id="UP000886523">
    <property type="component" value="Unassembled WGS sequence"/>
</dbReference>
<accession>A0A9P6DIE8</accession>